<dbReference type="GO" id="GO:0016020">
    <property type="term" value="C:membrane"/>
    <property type="evidence" value="ECO:0007669"/>
    <property type="project" value="UniProtKB-SubCell"/>
</dbReference>
<feature type="domain" description="Ig-like" evidence="12">
    <location>
        <begin position="156"/>
        <end position="249"/>
    </location>
</feature>
<evidence type="ECO:0000259" key="11">
    <source>
        <dbReference type="PROSITE" id="PS50002"/>
    </source>
</evidence>
<dbReference type="Pfam" id="PF13927">
    <property type="entry name" value="Ig_3"/>
    <property type="match status" value="1"/>
</dbReference>
<keyword evidence="7" id="KW-0393">Immunoglobulin domain</keyword>
<keyword evidence="4 10" id="KW-0472">Membrane</keyword>
<reference evidence="13" key="1">
    <citation type="journal article" date="2008" name="Nature">
        <title>The amphioxus genome and the evolution of the chordate karyotype.</title>
        <authorList>
            <consortium name="US DOE Joint Genome Institute (JGI-PGF)"/>
            <person name="Putnam N.H."/>
            <person name="Butts T."/>
            <person name="Ferrier D.E.K."/>
            <person name="Furlong R.F."/>
            <person name="Hellsten U."/>
            <person name="Kawashima T."/>
            <person name="Robinson-Rechavi M."/>
            <person name="Shoguchi E."/>
            <person name="Terry A."/>
            <person name="Yu J.-K."/>
            <person name="Benito-Gutierrez E.L."/>
            <person name="Dubchak I."/>
            <person name="Garcia-Fernandez J."/>
            <person name="Gibson-Brown J.J."/>
            <person name="Grigoriev I.V."/>
            <person name="Horton A.C."/>
            <person name="de Jong P.J."/>
            <person name="Jurka J."/>
            <person name="Kapitonov V.V."/>
            <person name="Kohara Y."/>
            <person name="Kuroki Y."/>
            <person name="Lindquist E."/>
            <person name="Lucas S."/>
            <person name="Osoegawa K."/>
            <person name="Pennacchio L.A."/>
            <person name="Salamov A.A."/>
            <person name="Satou Y."/>
            <person name="Sauka-Spengler T."/>
            <person name="Schmutz J."/>
            <person name="Shin-I T."/>
            <person name="Toyoda A."/>
            <person name="Bronner-Fraser M."/>
            <person name="Fujiyama A."/>
            <person name="Holland L.Z."/>
            <person name="Holland P.W.H."/>
            <person name="Satoh N."/>
            <person name="Rokhsar D.S."/>
        </authorList>
    </citation>
    <scope>NUCLEOTIDE SEQUENCE [LARGE SCALE GENOMIC DNA]</scope>
    <source>
        <strain evidence="13">S238N-H82</strain>
        <tissue evidence="13">Testes</tissue>
    </source>
</reference>
<proteinExistence type="inferred from homology"/>
<dbReference type="InParanoid" id="C3XQ61"/>
<evidence type="ECO:0000256" key="8">
    <source>
        <dbReference type="PROSITE-ProRule" id="PRU00192"/>
    </source>
</evidence>
<dbReference type="Pfam" id="PF14604">
    <property type="entry name" value="SH3_9"/>
    <property type="match status" value="1"/>
</dbReference>
<accession>C3XQ61</accession>
<keyword evidence="3 8" id="KW-0728">SH3 domain</keyword>
<evidence type="ECO:0008006" key="14">
    <source>
        <dbReference type="Google" id="ProtNLM"/>
    </source>
</evidence>
<dbReference type="InterPro" id="IPR013098">
    <property type="entry name" value="Ig_I-set"/>
</dbReference>
<feature type="domain" description="SH3" evidence="11">
    <location>
        <begin position="450"/>
        <end position="509"/>
    </location>
</feature>
<keyword evidence="10" id="KW-1133">Transmembrane helix</keyword>
<feature type="domain" description="Ig-like" evidence="12">
    <location>
        <begin position="253"/>
        <end position="340"/>
    </location>
</feature>
<dbReference type="PANTHER" id="PTHR11640:SF164">
    <property type="entry name" value="MAM DOMAIN-CONTAINING GLYCOSYLPHOSPHATIDYLINOSITOL ANCHOR PROTEIN 1"/>
    <property type="match status" value="1"/>
</dbReference>
<dbReference type="Pfam" id="PF07679">
    <property type="entry name" value="I-set"/>
    <property type="match status" value="1"/>
</dbReference>
<dbReference type="SUPFAM" id="SSF48726">
    <property type="entry name" value="Immunoglobulin"/>
    <property type="match status" value="3"/>
</dbReference>
<feature type="region of interest" description="Disordered" evidence="9">
    <location>
        <begin position="405"/>
        <end position="427"/>
    </location>
</feature>
<gene>
    <name evidence="13" type="ORF">BRAFLDRAFT_67341</name>
</gene>
<evidence type="ECO:0000313" key="13">
    <source>
        <dbReference type="EMBL" id="EEN70082.1"/>
    </source>
</evidence>
<dbReference type="InterPro" id="IPR003598">
    <property type="entry name" value="Ig_sub2"/>
</dbReference>
<feature type="transmembrane region" description="Helical" evidence="10">
    <location>
        <begin position="357"/>
        <end position="381"/>
    </location>
</feature>
<keyword evidence="5" id="KW-1015">Disulfide bond</keyword>
<comment type="subcellular location">
    <subcellularLocation>
        <location evidence="1">Membrane</location>
        <topology evidence="1">Single-pass type I membrane protein</topology>
    </subcellularLocation>
</comment>
<evidence type="ECO:0000259" key="12">
    <source>
        <dbReference type="PROSITE" id="PS50835"/>
    </source>
</evidence>
<dbReference type="InterPro" id="IPR013783">
    <property type="entry name" value="Ig-like_fold"/>
</dbReference>
<name>C3XQ61_BRAFL</name>
<evidence type="ECO:0000256" key="4">
    <source>
        <dbReference type="ARBA" id="ARBA00023136"/>
    </source>
</evidence>
<keyword evidence="10" id="KW-0812">Transmembrane</keyword>
<dbReference type="InterPro" id="IPR036028">
    <property type="entry name" value="SH3-like_dom_sf"/>
</dbReference>
<evidence type="ECO:0000256" key="6">
    <source>
        <dbReference type="ARBA" id="ARBA00023180"/>
    </source>
</evidence>
<dbReference type="SMART" id="SM00326">
    <property type="entry name" value="SH3"/>
    <property type="match status" value="1"/>
</dbReference>
<evidence type="ECO:0000256" key="2">
    <source>
        <dbReference type="ARBA" id="ARBA00006692"/>
    </source>
</evidence>
<dbReference type="InterPro" id="IPR001452">
    <property type="entry name" value="SH3_domain"/>
</dbReference>
<evidence type="ECO:0000256" key="9">
    <source>
        <dbReference type="SAM" id="MobiDB-lite"/>
    </source>
</evidence>
<dbReference type="InterPro" id="IPR036179">
    <property type="entry name" value="Ig-like_dom_sf"/>
</dbReference>
<dbReference type="Gene3D" id="2.30.30.40">
    <property type="entry name" value="SH3 Domains"/>
    <property type="match status" value="1"/>
</dbReference>
<dbReference type="SUPFAM" id="SSF50044">
    <property type="entry name" value="SH3-domain"/>
    <property type="match status" value="1"/>
</dbReference>
<dbReference type="InterPro" id="IPR051275">
    <property type="entry name" value="Cell_adhesion_signaling"/>
</dbReference>
<dbReference type="SMART" id="SM00409">
    <property type="entry name" value="IG"/>
    <property type="match status" value="3"/>
</dbReference>
<sequence>MLGRVAQLAKSSPLRLYIMDYKALIALSACLLIKVSSGEPSVGITLPKSVSTRLGEPATLSATFTTNRQILSILWHKVDKKQQEIQKRELVYSYYPPIGRREAHGQYAGRTQLVGKASLKINPTRLEDEGVYVLSVMAEGLGNEEGFVQLSIMVPPTVQVGPSDPYVTSLGRTASLTCAVGGAKPNITALHWEKDGEILQTTRFGNKYTGGTIKTPSLLIRHMRRADAGMYTCVADHVVRGSRASLTLNVQYPASIISISESLTATVSDSVTLQCVADGNPPPNITWSKNGLRMRSLKTPLSMDVMASTLQLKKIHVNDTGMYLCVAGNDIGETDTKSISLTVKQYRTDQEIDSSKIAIIVGGTAGGLWLVVCIGLGTYLFRRRRKQKEKKQFAFYYNMASHRKPGVGNESRNEEDKEPPPYSAMPAKLQDKAPTRFGGINTIRKSIGKKDRRYACALYSYRPREENELTMEVDDVIEVLEGEDGGWCLGYLRGRIGLFPSNYVKFLSSSEVLAMKTGRHVDVAEASGTKRSI</sequence>
<dbReference type="SMART" id="SM00408">
    <property type="entry name" value="IGc2"/>
    <property type="match status" value="2"/>
</dbReference>
<dbReference type="InterPro" id="IPR013106">
    <property type="entry name" value="Ig_V-set"/>
</dbReference>
<dbReference type="eggNOG" id="KOG4475">
    <property type="taxonomic scope" value="Eukaryota"/>
</dbReference>
<dbReference type="PROSITE" id="PS50002">
    <property type="entry name" value="SH3"/>
    <property type="match status" value="1"/>
</dbReference>
<dbReference type="FunFam" id="2.60.40.10:FF:000032">
    <property type="entry name" value="palladin isoform X1"/>
    <property type="match status" value="1"/>
</dbReference>
<dbReference type="InterPro" id="IPR003599">
    <property type="entry name" value="Ig_sub"/>
</dbReference>
<evidence type="ECO:0000256" key="7">
    <source>
        <dbReference type="ARBA" id="ARBA00023319"/>
    </source>
</evidence>
<dbReference type="CDD" id="cd00096">
    <property type="entry name" value="Ig"/>
    <property type="match status" value="2"/>
</dbReference>
<dbReference type="AlphaFoldDB" id="C3XQ61"/>
<keyword evidence="6" id="KW-0325">Glycoprotein</keyword>
<evidence type="ECO:0000256" key="10">
    <source>
        <dbReference type="SAM" id="Phobius"/>
    </source>
</evidence>
<dbReference type="PANTHER" id="PTHR11640">
    <property type="entry name" value="NEPHRIN"/>
    <property type="match status" value="1"/>
</dbReference>
<organism evidence="13">
    <name type="scientific">Branchiostoma floridae</name>
    <name type="common">Florida lancelet</name>
    <name type="synonym">Amphioxus</name>
    <dbReference type="NCBI Taxonomy" id="7739"/>
    <lineage>
        <taxon>Eukaryota</taxon>
        <taxon>Metazoa</taxon>
        <taxon>Chordata</taxon>
        <taxon>Cephalochordata</taxon>
        <taxon>Leptocardii</taxon>
        <taxon>Amphioxiformes</taxon>
        <taxon>Branchiostomatidae</taxon>
        <taxon>Branchiostoma</taxon>
    </lineage>
</organism>
<dbReference type="Pfam" id="PF07686">
    <property type="entry name" value="V-set"/>
    <property type="match status" value="1"/>
</dbReference>
<dbReference type="InterPro" id="IPR007110">
    <property type="entry name" value="Ig-like_dom"/>
</dbReference>
<comment type="similarity">
    <text evidence="2">Belongs to the protein kinase superfamily. CAMK Ser/Thr protein kinase family.</text>
</comment>
<dbReference type="FunCoup" id="C3XQ61">
    <property type="interactions" value="48"/>
</dbReference>
<evidence type="ECO:0000256" key="5">
    <source>
        <dbReference type="ARBA" id="ARBA00023157"/>
    </source>
</evidence>
<dbReference type="PROSITE" id="PS50835">
    <property type="entry name" value="IG_LIKE"/>
    <property type="match status" value="2"/>
</dbReference>
<dbReference type="EMBL" id="GG666451">
    <property type="protein sequence ID" value="EEN70082.1"/>
    <property type="molecule type" value="Genomic_DNA"/>
</dbReference>
<dbReference type="eggNOG" id="KOG4348">
    <property type="taxonomic scope" value="Eukaryota"/>
</dbReference>
<evidence type="ECO:0000256" key="1">
    <source>
        <dbReference type="ARBA" id="ARBA00004479"/>
    </source>
</evidence>
<evidence type="ECO:0000256" key="3">
    <source>
        <dbReference type="ARBA" id="ARBA00022443"/>
    </source>
</evidence>
<protein>
    <recommendedName>
        <fullName evidence="14">Hemicentin-1-like</fullName>
    </recommendedName>
</protein>
<dbReference type="Gene3D" id="2.60.40.10">
    <property type="entry name" value="Immunoglobulins"/>
    <property type="match status" value="3"/>
</dbReference>
<dbReference type="CDD" id="cd00174">
    <property type="entry name" value="SH3"/>
    <property type="match status" value="1"/>
</dbReference>